<comment type="caution">
    <text evidence="1">The sequence shown here is derived from an EMBL/GenBank/DDBJ whole genome shotgun (WGS) entry which is preliminary data.</text>
</comment>
<organism evidence="1 2">
    <name type="scientific">Diphasiastrum complanatum</name>
    <name type="common">Issler's clubmoss</name>
    <name type="synonym">Lycopodium complanatum</name>
    <dbReference type="NCBI Taxonomy" id="34168"/>
    <lineage>
        <taxon>Eukaryota</taxon>
        <taxon>Viridiplantae</taxon>
        <taxon>Streptophyta</taxon>
        <taxon>Embryophyta</taxon>
        <taxon>Tracheophyta</taxon>
        <taxon>Lycopodiopsida</taxon>
        <taxon>Lycopodiales</taxon>
        <taxon>Lycopodiaceae</taxon>
        <taxon>Lycopodioideae</taxon>
        <taxon>Diphasiastrum</taxon>
    </lineage>
</organism>
<evidence type="ECO:0000313" key="2">
    <source>
        <dbReference type="Proteomes" id="UP001162992"/>
    </source>
</evidence>
<dbReference type="Proteomes" id="UP001162992">
    <property type="component" value="Chromosome 7"/>
</dbReference>
<evidence type="ECO:0000313" key="1">
    <source>
        <dbReference type="EMBL" id="KAJ7548778.1"/>
    </source>
</evidence>
<keyword evidence="2" id="KW-1185">Reference proteome</keyword>
<accession>A0ACC2D3F3</accession>
<reference evidence="2" key="1">
    <citation type="journal article" date="2024" name="Proc. Natl. Acad. Sci. U.S.A.">
        <title>Extraordinary preservation of gene collinearity over three hundred million years revealed in homosporous lycophytes.</title>
        <authorList>
            <person name="Li C."/>
            <person name="Wickell D."/>
            <person name="Kuo L.Y."/>
            <person name="Chen X."/>
            <person name="Nie B."/>
            <person name="Liao X."/>
            <person name="Peng D."/>
            <person name="Ji J."/>
            <person name="Jenkins J."/>
            <person name="Williams M."/>
            <person name="Shu S."/>
            <person name="Plott C."/>
            <person name="Barry K."/>
            <person name="Rajasekar S."/>
            <person name="Grimwood J."/>
            <person name="Han X."/>
            <person name="Sun S."/>
            <person name="Hou Z."/>
            <person name="He W."/>
            <person name="Dai G."/>
            <person name="Sun C."/>
            <person name="Schmutz J."/>
            <person name="Leebens-Mack J.H."/>
            <person name="Li F.W."/>
            <person name="Wang L."/>
        </authorList>
    </citation>
    <scope>NUCLEOTIDE SEQUENCE [LARGE SCALE GENOMIC DNA]</scope>
    <source>
        <strain evidence="2">cv. PW_Plant_1</strain>
    </source>
</reference>
<dbReference type="EMBL" id="CM055098">
    <property type="protein sequence ID" value="KAJ7548778.1"/>
    <property type="molecule type" value="Genomic_DNA"/>
</dbReference>
<name>A0ACC2D3F3_DIPCM</name>
<protein>
    <submittedName>
        <fullName evidence="1">Uncharacterized protein</fullName>
    </submittedName>
</protein>
<sequence>MAATAVAALRNLIACQIVLLAMLHFCCGTALVPALFVFGDSTVDTGNNNFLKASQTRADHLPYGRDLVPPGPAGRFSNGKLPVDYIAEFLGLPYPIDYYNPDAQGLNLLQGVNFASAGSGYLDSTGASSGSVIFTQQLKNFKLAQQSLVELIGAANIADWMANCIFVISSGGNDIIDYQKSFDERITYTSEEFNSMLTATVANHIKSLYDLGARKIVIISAGPLGCLPVALTVFLSLSGGCINGVNAQARSYNAGLVGALSQLNKQLEGARIVYGNAYDPILAAVQNPEASGFKYGNKACCGDGIYGGFSYCTTSSTLCADASEYVFWDLIHPTQAMYKILSDGIVYGPSPLASPVNLSTLVTL</sequence>
<proteinExistence type="predicted"/>
<gene>
    <name evidence="1" type="ORF">O6H91_07G026500</name>
</gene>